<dbReference type="EMBL" id="JAVLVU010000001">
    <property type="protein sequence ID" value="MDT3401982.1"/>
    <property type="molecule type" value="Genomic_DNA"/>
</dbReference>
<protein>
    <recommendedName>
        <fullName evidence="2">3-keto-alpha-glucoside-1,2-lyase/3-keto-2-hydroxy-glucal hydratase domain-containing protein</fullName>
    </recommendedName>
</protein>
<reference evidence="4" key="1">
    <citation type="submission" date="2023-07" db="EMBL/GenBank/DDBJ databases">
        <title>Functional and genomic diversity of the sorghum phyllosphere microbiome.</title>
        <authorList>
            <person name="Shade A."/>
        </authorList>
    </citation>
    <scope>NUCLEOTIDE SEQUENCE [LARGE SCALE GENOMIC DNA]</scope>
    <source>
        <strain evidence="4">SORGH_AS_0422</strain>
    </source>
</reference>
<gene>
    <name evidence="3" type="ORF">QE417_001054</name>
</gene>
<feature type="domain" description="3-keto-alpha-glucoside-1,2-lyase/3-keto-2-hydroxy-glucal hydratase" evidence="2">
    <location>
        <begin position="56"/>
        <end position="259"/>
    </location>
</feature>
<keyword evidence="1" id="KW-0732">Signal</keyword>
<name>A0ABU3GQD5_9SPHI</name>
<keyword evidence="4" id="KW-1185">Reference proteome</keyword>
<accession>A0ABU3GQD5</accession>
<feature type="signal peptide" evidence="1">
    <location>
        <begin position="1"/>
        <end position="22"/>
    </location>
</feature>
<evidence type="ECO:0000313" key="4">
    <source>
        <dbReference type="Proteomes" id="UP001258315"/>
    </source>
</evidence>
<dbReference type="RefSeq" id="WP_311948025.1">
    <property type="nucleotide sequence ID" value="NZ_JAVLVU010000001.1"/>
</dbReference>
<evidence type="ECO:0000313" key="3">
    <source>
        <dbReference type="EMBL" id="MDT3401982.1"/>
    </source>
</evidence>
<sequence length="261" mass="28582">MTNAKIFVLILTASALSLNVSAQQKGKPEDTEAWTPVPVKVEVGKATPMLPPPSDAIVLFNGKGLEEWVSNADRNQPAQWKVTSGEMVVDKSKGNIETKRLFGSYQLHLEWKVPANITGEGQARGNSGLFLASLGKGDPGYELQILDSYQNKTYVNGMAGSIYKQFSPLANASRPPGEWQTYDVIWNAPVFDDSGTIKQPARITVVWNGVVVQNNTSLLGPTQYIGQPSYSIKHGKSAIKLQAHGDKSEPISFRNIWVREL</sequence>
<dbReference type="Proteomes" id="UP001258315">
    <property type="component" value="Unassembled WGS sequence"/>
</dbReference>
<dbReference type="Gene3D" id="2.60.120.560">
    <property type="entry name" value="Exo-inulinase, domain 1"/>
    <property type="match status" value="1"/>
</dbReference>
<feature type="chain" id="PRO_5045764184" description="3-keto-alpha-glucoside-1,2-lyase/3-keto-2-hydroxy-glucal hydratase domain-containing protein" evidence="1">
    <location>
        <begin position="23"/>
        <end position="261"/>
    </location>
</feature>
<dbReference type="Pfam" id="PF06439">
    <property type="entry name" value="3keto-disac_hyd"/>
    <property type="match status" value="1"/>
</dbReference>
<evidence type="ECO:0000256" key="1">
    <source>
        <dbReference type="SAM" id="SignalP"/>
    </source>
</evidence>
<proteinExistence type="predicted"/>
<evidence type="ECO:0000259" key="2">
    <source>
        <dbReference type="Pfam" id="PF06439"/>
    </source>
</evidence>
<comment type="caution">
    <text evidence="3">The sequence shown here is derived from an EMBL/GenBank/DDBJ whole genome shotgun (WGS) entry which is preliminary data.</text>
</comment>
<organism evidence="3 4">
    <name type="scientific">Mucilaginibacter terrae</name>
    <dbReference type="NCBI Taxonomy" id="1955052"/>
    <lineage>
        <taxon>Bacteria</taxon>
        <taxon>Pseudomonadati</taxon>
        <taxon>Bacteroidota</taxon>
        <taxon>Sphingobacteriia</taxon>
        <taxon>Sphingobacteriales</taxon>
        <taxon>Sphingobacteriaceae</taxon>
        <taxon>Mucilaginibacter</taxon>
    </lineage>
</organism>
<dbReference type="InterPro" id="IPR010496">
    <property type="entry name" value="AL/BT2_dom"/>
</dbReference>